<organism evidence="4 5">
    <name type="scientific">Mycolicibacterium parafortuitum</name>
    <name type="common">Mycobacterium parafortuitum</name>
    <dbReference type="NCBI Taxonomy" id="39692"/>
    <lineage>
        <taxon>Bacteria</taxon>
        <taxon>Bacillati</taxon>
        <taxon>Actinomycetota</taxon>
        <taxon>Actinomycetes</taxon>
        <taxon>Mycobacteriales</taxon>
        <taxon>Mycobacteriaceae</taxon>
        <taxon>Mycolicibacterium</taxon>
    </lineage>
</organism>
<dbReference type="InterPro" id="IPR029058">
    <property type="entry name" value="AB_hydrolase_fold"/>
</dbReference>
<evidence type="ECO:0000259" key="3">
    <source>
        <dbReference type="Pfam" id="PF00561"/>
    </source>
</evidence>
<reference evidence="4 5" key="1">
    <citation type="journal article" date="2019" name="Emerg. Microbes Infect.">
        <title>Comprehensive subspecies identification of 175 nontuberculous mycobacteria species based on 7547 genomic profiles.</title>
        <authorList>
            <person name="Matsumoto Y."/>
            <person name="Kinjo T."/>
            <person name="Motooka D."/>
            <person name="Nabeya D."/>
            <person name="Jung N."/>
            <person name="Uechi K."/>
            <person name="Horii T."/>
            <person name="Iida T."/>
            <person name="Fujita J."/>
            <person name="Nakamura S."/>
        </authorList>
    </citation>
    <scope>NUCLEOTIDE SEQUENCE [LARGE SCALE GENOMIC DNA]</scope>
    <source>
        <strain evidence="4 5">JCM 6367</strain>
    </source>
</reference>
<dbReference type="Proteomes" id="UP000466554">
    <property type="component" value="Chromosome"/>
</dbReference>
<accession>A0A7I7U874</accession>
<sequence>MVLAIPEKGLVVDARPMRLVLAAAMLCSWAVIGLSAGVAHADDDTSGSTASSAATSQTDRVDRVPAKPSRPARSSADSGTSEGAETSGDGTDSRTTETTRNRAKEAEEADEVADAADEVAEEVVELRPRTPLRTAAIDDAAGAENPADTAETSTAPPVRPTLGRQLAGGVSDVGTIVVSVVHAAAMAVAEAVGPDAFYGVPHLLATIVANTAAAVGRTLVGGRLHEPGADQHSVGYGLLDMRGLFDPTKPPPGANDPTTTVTDEHPLPVILLNSTVLTQGVNWYAGAPALAAAGYKVYTFNYGNVTSNPRFPLQSIADIRKSAAELDAEIDRVLIETGAPQVILIGHSQGGGALPSYYINAMGGAAKVSQLIGIGPGHHGSDFMGLVGLVLKLPILRQLYIGISEAIAPAIYQQSVGSPFLDEVYGDGDTRPGVLYTNISTVYDEVATPYTNQALDGPNVTNIVLQDRHPGLLLGHLNMVTSPLTWAVVLEALAANPAANRVPLTVAA</sequence>
<dbReference type="GO" id="GO:0003824">
    <property type="term" value="F:catalytic activity"/>
    <property type="evidence" value="ECO:0007669"/>
    <property type="project" value="UniProtKB-ARBA"/>
</dbReference>
<feature type="compositionally biased region" description="Polar residues" evidence="1">
    <location>
        <begin position="75"/>
        <end position="90"/>
    </location>
</feature>
<feature type="region of interest" description="Disordered" evidence="1">
    <location>
        <begin position="40"/>
        <end position="160"/>
    </location>
</feature>
<keyword evidence="2" id="KW-0732">Signal</keyword>
<name>A0A7I7U874_MYCPF</name>
<evidence type="ECO:0000256" key="2">
    <source>
        <dbReference type="SAM" id="SignalP"/>
    </source>
</evidence>
<feature type="domain" description="AB hydrolase-1" evidence="3">
    <location>
        <begin position="268"/>
        <end position="376"/>
    </location>
</feature>
<feature type="signal peptide" evidence="2">
    <location>
        <begin position="1"/>
        <end position="41"/>
    </location>
</feature>
<evidence type="ECO:0000256" key="1">
    <source>
        <dbReference type="SAM" id="MobiDB-lite"/>
    </source>
</evidence>
<dbReference type="AlphaFoldDB" id="A0A7I7U874"/>
<feature type="compositionally biased region" description="Basic and acidic residues" evidence="1">
    <location>
        <begin position="91"/>
        <end position="106"/>
    </location>
</feature>
<protein>
    <recommendedName>
        <fullName evidence="3">AB hydrolase-1 domain-containing protein</fullName>
    </recommendedName>
</protein>
<gene>
    <name evidence="4" type="ORF">MPRF_45110</name>
</gene>
<dbReference type="SUPFAM" id="SSF53474">
    <property type="entry name" value="alpha/beta-Hydrolases"/>
    <property type="match status" value="1"/>
</dbReference>
<evidence type="ECO:0000313" key="4">
    <source>
        <dbReference type="EMBL" id="BBY77612.1"/>
    </source>
</evidence>
<feature type="compositionally biased region" description="Acidic residues" evidence="1">
    <location>
        <begin position="107"/>
        <end position="123"/>
    </location>
</feature>
<dbReference type="RefSeq" id="WP_163767956.1">
    <property type="nucleotide sequence ID" value="NZ_AP022598.1"/>
</dbReference>
<feature type="compositionally biased region" description="Low complexity" evidence="1">
    <location>
        <begin position="46"/>
        <end position="58"/>
    </location>
</feature>
<dbReference type="InterPro" id="IPR000073">
    <property type="entry name" value="AB_hydrolase_1"/>
</dbReference>
<evidence type="ECO:0000313" key="5">
    <source>
        <dbReference type="Proteomes" id="UP000466554"/>
    </source>
</evidence>
<dbReference type="Pfam" id="PF00561">
    <property type="entry name" value="Abhydrolase_1"/>
    <property type="match status" value="1"/>
</dbReference>
<proteinExistence type="predicted"/>
<dbReference type="Gene3D" id="3.40.50.1820">
    <property type="entry name" value="alpha/beta hydrolase"/>
    <property type="match status" value="1"/>
</dbReference>
<dbReference type="EMBL" id="AP022598">
    <property type="protein sequence ID" value="BBY77612.1"/>
    <property type="molecule type" value="Genomic_DNA"/>
</dbReference>
<feature type="chain" id="PRO_5029495416" description="AB hydrolase-1 domain-containing protein" evidence="2">
    <location>
        <begin position="42"/>
        <end position="508"/>
    </location>
</feature>